<dbReference type="PROSITE" id="PS51257">
    <property type="entry name" value="PROKAR_LIPOPROTEIN"/>
    <property type="match status" value="1"/>
</dbReference>
<comment type="caution">
    <text evidence="2">The sequence shown here is derived from an EMBL/GenBank/DDBJ whole genome shotgun (WGS) entry which is preliminary data.</text>
</comment>
<evidence type="ECO:0008006" key="4">
    <source>
        <dbReference type="Google" id="ProtNLM"/>
    </source>
</evidence>
<keyword evidence="3" id="KW-1185">Reference proteome</keyword>
<feature type="signal peptide" evidence="1">
    <location>
        <begin position="1"/>
        <end position="28"/>
    </location>
</feature>
<dbReference type="EMBL" id="LNQM01000004">
    <property type="protein sequence ID" value="KSU76152.1"/>
    <property type="molecule type" value="Genomic_DNA"/>
</dbReference>
<organism evidence="2 3">
    <name type="scientific">Pseudarthrobacter enclensis</name>
    <dbReference type="NCBI Taxonomy" id="993070"/>
    <lineage>
        <taxon>Bacteria</taxon>
        <taxon>Bacillati</taxon>
        <taxon>Actinomycetota</taxon>
        <taxon>Actinomycetes</taxon>
        <taxon>Micrococcales</taxon>
        <taxon>Micrococcaceae</taxon>
        <taxon>Pseudarthrobacter</taxon>
    </lineage>
</organism>
<sequence>MPVRGTLVTSAVAALAMLALVSCTQEPAQPDMAILDRAASAEDEVPGFVDLKGKDPSTVRLAADHGGFRFYLARPDQGAGFCLIQVAEAGKERWGSACTTDGKPVLTTNLLGYGSEAAVVADGGNTGDLVGQGYALIQDNILVRR</sequence>
<proteinExistence type="predicted"/>
<keyword evidence="1" id="KW-0732">Signal</keyword>
<protein>
    <recommendedName>
        <fullName evidence="4">Lipoprotein</fullName>
    </recommendedName>
</protein>
<dbReference type="AlphaFoldDB" id="A0A0V8IMX7"/>
<feature type="chain" id="PRO_5038653988" description="Lipoprotein" evidence="1">
    <location>
        <begin position="29"/>
        <end position="145"/>
    </location>
</feature>
<reference evidence="2 3" key="1">
    <citation type="journal article" date="2014" name="Arch. Microbiol.">
        <title>Arthrobacter enclensis sp. nov., isolated from sediment sample.</title>
        <authorList>
            <person name="Dastager S.G."/>
            <person name="Liu Q."/>
            <person name="Tang S.K."/>
            <person name="Krishnamurthi S."/>
            <person name="Lee J.C."/>
            <person name="Li W.J."/>
        </authorList>
    </citation>
    <scope>NUCLEOTIDE SEQUENCE [LARGE SCALE GENOMIC DNA]</scope>
    <source>
        <strain evidence="2 3">NIO-1008</strain>
    </source>
</reference>
<evidence type="ECO:0000256" key="1">
    <source>
        <dbReference type="SAM" id="SignalP"/>
    </source>
</evidence>
<name>A0A0V8IMX7_9MICC</name>
<evidence type="ECO:0000313" key="2">
    <source>
        <dbReference type="EMBL" id="KSU76152.1"/>
    </source>
</evidence>
<gene>
    <name evidence="2" type="ORF">AS031_12390</name>
</gene>
<evidence type="ECO:0000313" key="3">
    <source>
        <dbReference type="Proteomes" id="UP000053199"/>
    </source>
</evidence>
<dbReference type="Proteomes" id="UP000053199">
    <property type="component" value="Unassembled WGS sequence"/>
</dbReference>
<accession>A0A0V8IMX7</accession>